<dbReference type="EMBL" id="RXZH01000008">
    <property type="protein sequence ID" value="RTZ14480.1"/>
    <property type="molecule type" value="Genomic_DNA"/>
</dbReference>
<dbReference type="Gene3D" id="1.25.40.10">
    <property type="entry name" value="Tetratricopeptide repeat domain"/>
    <property type="match status" value="1"/>
</dbReference>
<dbReference type="RefSeq" id="WP_126575395.1">
    <property type="nucleotide sequence ID" value="NZ_RXZH01000008.1"/>
</dbReference>
<feature type="signal peptide" evidence="2">
    <location>
        <begin position="1"/>
        <end position="20"/>
    </location>
</feature>
<dbReference type="InterPro" id="IPR003107">
    <property type="entry name" value="HAT"/>
</dbReference>
<dbReference type="AlphaFoldDB" id="A0A432CUJ7"/>
<feature type="repeat" description="TPR" evidence="1">
    <location>
        <begin position="68"/>
        <end position="101"/>
    </location>
</feature>
<keyword evidence="1" id="KW-0802">TPR repeat</keyword>
<dbReference type="SMART" id="SM00028">
    <property type="entry name" value="TPR"/>
    <property type="match status" value="4"/>
</dbReference>
<evidence type="ECO:0000313" key="4">
    <source>
        <dbReference type="Proteomes" id="UP000268973"/>
    </source>
</evidence>
<dbReference type="InterPro" id="IPR052943">
    <property type="entry name" value="TMTC_O-mannosyl-trnsfr"/>
</dbReference>
<dbReference type="GO" id="GO:0006396">
    <property type="term" value="P:RNA processing"/>
    <property type="evidence" value="ECO:0007669"/>
    <property type="project" value="InterPro"/>
</dbReference>
<evidence type="ECO:0000256" key="2">
    <source>
        <dbReference type="SAM" id="SignalP"/>
    </source>
</evidence>
<name>A0A432CUJ7_9VIBR</name>
<dbReference type="NCBIfam" id="TIGR02521">
    <property type="entry name" value="type_IV_pilW"/>
    <property type="match status" value="1"/>
</dbReference>
<protein>
    <submittedName>
        <fullName evidence="3">Type IV pilus biogenesis/stability protein PilW</fullName>
    </submittedName>
</protein>
<dbReference type="PROSITE" id="PS51257">
    <property type="entry name" value="PROKAR_LIPOPROTEIN"/>
    <property type="match status" value="1"/>
</dbReference>
<dbReference type="SMART" id="SM00386">
    <property type="entry name" value="HAT"/>
    <property type="match status" value="3"/>
</dbReference>
<accession>A0A432CUJ7</accession>
<sequence length="236" mass="27123">MRLLLLSLPLLVSGCVTVEATSSNTLTASSREQAEARIELGIGYLEQGNMLKARENLEKALEHDSKYYRAQLSLAHYFEQVGEEKSAEKLYKTALRQHPKNGNVLNNYGTFLCKHERYEQADQYFNKAINQPYYYLISASYENAALCSLKSGEKEKAKQYFDRALDHDPYRPRSLLNLAKLEIENGQYTDARIRLMNFHKRYGVQKPSLQLLIDLEGKAGNKALEKKYQKKLELMG</sequence>
<proteinExistence type="predicted"/>
<evidence type="ECO:0000256" key="1">
    <source>
        <dbReference type="PROSITE-ProRule" id="PRU00339"/>
    </source>
</evidence>
<comment type="caution">
    <text evidence="3">The sequence shown here is derived from an EMBL/GenBank/DDBJ whole genome shotgun (WGS) entry which is preliminary data.</text>
</comment>
<dbReference type="PROSITE" id="PS50005">
    <property type="entry name" value="TPR"/>
    <property type="match status" value="3"/>
</dbReference>
<feature type="chain" id="PRO_5019455006" evidence="2">
    <location>
        <begin position="21"/>
        <end position="236"/>
    </location>
</feature>
<dbReference type="SUPFAM" id="SSF48452">
    <property type="entry name" value="TPR-like"/>
    <property type="match status" value="1"/>
</dbReference>
<keyword evidence="2" id="KW-0732">Signal</keyword>
<dbReference type="OrthoDB" id="9814042at2"/>
<dbReference type="Pfam" id="PF14559">
    <property type="entry name" value="TPR_19"/>
    <property type="match status" value="1"/>
</dbReference>
<reference evidence="3 4" key="1">
    <citation type="submission" date="2018-12" db="EMBL/GenBank/DDBJ databases">
        <title>Vibrio sp. isolated from China Sea.</title>
        <authorList>
            <person name="Li Y."/>
        </authorList>
    </citation>
    <scope>NUCLEOTIDE SEQUENCE [LARGE SCALE GENOMIC DNA]</scope>
    <source>
        <strain evidence="3 4">BEI207</strain>
    </source>
</reference>
<dbReference type="Pfam" id="PF13431">
    <property type="entry name" value="TPR_17"/>
    <property type="match status" value="1"/>
</dbReference>
<dbReference type="InterPro" id="IPR011990">
    <property type="entry name" value="TPR-like_helical_dom_sf"/>
</dbReference>
<dbReference type="PANTHER" id="PTHR44809">
    <property type="match status" value="1"/>
</dbReference>
<evidence type="ECO:0000313" key="3">
    <source>
        <dbReference type="EMBL" id="RTZ14480.1"/>
    </source>
</evidence>
<dbReference type="InterPro" id="IPR019734">
    <property type="entry name" value="TPR_rpt"/>
</dbReference>
<organism evidence="3 4">
    <name type="scientific">Vibrio aquaticus</name>
    <dbReference type="NCBI Taxonomy" id="2496559"/>
    <lineage>
        <taxon>Bacteria</taxon>
        <taxon>Pseudomonadati</taxon>
        <taxon>Pseudomonadota</taxon>
        <taxon>Gammaproteobacteria</taxon>
        <taxon>Vibrionales</taxon>
        <taxon>Vibrionaceae</taxon>
        <taxon>Vibrio</taxon>
    </lineage>
</organism>
<feature type="repeat" description="TPR" evidence="1">
    <location>
        <begin position="138"/>
        <end position="171"/>
    </location>
</feature>
<feature type="repeat" description="TPR" evidence="1">
    <location>
        <begin position="34"/>
        <end position="67"/>
    </location>
</feature>
<keyword evidence="4" id="KW-1185">Reference proteome</keyword>
<gene>
    <name evidence="3" type="primary">pilW</name>
    <name evidence="3" type="ORF">EJ063_16325</name>
</gene>
<dbReference type="PANTHER" id="PTHR44809:SF1">
    <property type="entry name" value="PROTEIN O-MANNOSYL-TRANSFERASE TMTC1"/>
    <property type="match status" value="1"/>
</dbReference>
<dbReference type="InterPro" id="IPR013360">
    <property type="entry name" value="Pilus_4_PilW"/>
</dbReference>
<dbReference type="Proteomes" id="UP000268973">
    <property type="component" value="Unassembled WGS sequence"/>
</dbReference>